<name>A0ABY6FCT6_9PSED</name>
<sequence length="563" mass="62938">MKTNVAIIAHFDANHSVGQNFRRILTALELVFDQVVLVSTSDIDQACVADLTKTTLIKRPNIGYDFYSYRVGIEYAKTHWDVQRLLITNSSYFVTSSSRFGALLRCMMLESQHCDVVGLTESKQFSWHVQSYMMLLGGEVLYSDWFSIFIHRVSPLNRKIEIIFNYEIGLSTLLKQNAASTAVLYAADWRTELVSKCRWLKRLISISPSRDLFNGRVLNAVSGINWTHFAAQEISDRYGVIKSEVFRTNPLRVDVNSIKNGLSHELINEIETALSSSEGQYQVSVDGLSEFCVGASPLPLYRAVQWGLPRVEGVRVAVVIHLYYLDLLDEILSYLKHFAEPFDLYITTPFEGDVVSIIDRCSSVSNSVTVHVSENRGRDIGPFLSIFLKGLLDGYTAVLKLHSKKSSYSASGDEWRRNIYHSLMGSSLVVAKVVDLLKNKDVGIVGPHRYYLSHDRFWGANKLSVATTLSALGVPLHTATSLGFFAGSMFWLSPKALAPLKSLPQSYFSFPEENGLQDGTVAHAFERIFCPLSRFVGLKTSSLELGGEEINDAHSISNTVPVL</sequence>
<gene>
    <name evidence="1" type="ORF">K3169_25940</name>
</gene>
<dbReference type="InterPro" id="IPR007739">
    <property type="entry name" value="RgpF"/>
</dbReference>
<accession>A0ABY6FCT6</accession>
<organism evidence="1 2">
    <name type="scientific">Pseudomonas phytophila</name>
    <dbReference type="NCBI Taxonomy" id="2867264"/>
    <lineage>
        <taxon>Bacteria</taxon>
        <taxon>Pseudomonadati</taxon>
        <taxon>Pseudomonadota</taxon>
        <taxon>Gammaproteobacteria</taxon>
        <taxon>Pseudomonadales</taxon>
        <taxon>Pseudomonadaceae</taxon>
        <taxon>Pseudomonas</taxon>
    </lineage>
</organism>
<reference evidence="1" key="1">
    <citation type="submission" date="2021-08" db="EMBL/GenBank/DDBJ databases">
        <title>Complete genome sequence of Pseudomonas phytophila.</title>
        <authorList>
            <person name="Weir B.S."/>
            <person name="Templeton M.D."/>
            <person name="Arshed S."/>
            <person name="Andersen M.T."/>
            <person name="Jayaraman J."/>
        </authorList>
    </citation>
    <scope>NUCLEOTIDE SEQUENCE</scope>
    <source>
        <strain evidence="1">ICMP 23753</strain>
    </source>
</reference>
<evidence type="ECO:0000313" key="2">
    <source>
        <dbReference type="Proteomes" id="UP001063228"/>
    </source>
</evidence>
<evidence type="ECO:0000313" key="1">
    <source>
        <dbReference type="EMBL" id="UXZ95715.1"/>
    </source>
</evidence>
<dbReference type="Pfam" id="PF05045">
    <property type="entry name" value="RgpF"/>
    <property type="match status" value="2"/>
</dbReference>
<proteinExistence type="predicted"/>
<dbReference type="Proteomes" id="UP001063228">
    <property type="component" value="Chromosome"/>
</dbReference>
<dbReference type="RefSeq" id="WP_263268773.1">
    <property type="nucleotide sequence ID" value="NZ_CP081201.1"/>
</dbReference>
<dbReference type="EMBL" id="CP081201">
    <property type="protein sequence ID" value="UXZ95715.1"/>
    <property type="molecule type" value="Genomic_DNA"/>
</dbReference>
<keyword evidence="2" id="KW-1185">Reference proteome</keyword>
<protein>
    <submittedName>
        <fullName evidence="1">Uncharacterized protein</fullName>
    </submittedName>
</protein>